<evidence type="ECO:0000259" key="8">
    <source>
        <dbReference type="Pfam" id="PF22666"/>
    </source>
</evidence>
<feature type="domain" description="Glycoside hydrolase family 2 immunoglobulin-like beta-sandwich" evidence="4">
    <location>
        <begin position="163"/>
        <end position="253"/>
    </location>
</feature>
<dbReference type="Pfam" id="PF22666">
    <property type="entry name" value="Glyco_hydro_2_N2"/>
    <property type="match status" value="1"/>
</dbReference>
<gene>
    <name evidence="9" type="ORF">BS50DRAFT_653354</name>
</gene>
<dbReference type="GO" id="GO:0004553">
    <property type="term" value="F:hydrolase activity, hydrolyzing O-glycosyl compounds"/>
    <property type="evidence" value="ECO:0007669"/>
    <property type="project" value="InterPro"/>
</dbReference>
<dbReference type="SUPFAM" id="SSF51445">
    <property type="entry name" value="(Trans)glycosidases"/>
    <property type="match status" value="1"/>
</dbReference>
<proteinExistence type="inferred from homology"/>
<dbReference type="Pfam" id="PF18565">
    <property type="entry name" value="Glyco_hydro2_C5"/>
    <property type="match status" value="1"/>
</dbReference>
<evidence type="ECO:0000256" key="3">
    <source>
        <dbReference type="ARBA" id="ARBA00023295"/>
    </source>
</evidence>
<reference evidence="9 10" key="1">
    <citation type="journal article" date="2018" name="Front. Microbiol.">
        <title>Genome-Wide Analysis of Corynespora cassiicola Leaf Fall Disease Putative Effectors.</title>
        <authorList>
            <person name="Lopez D."/>
            <person name="Ribeiro S."/>
            <person name="Label P."/>
            <person name="Fumanal B."/>
            <person name="Venisse J.S."/>
            <person name="Kohler A."/>
            <person name="de Oliveira R.R."/>
            <person name="Labutti K."/>
            <person name="Lipzen A."/>
            <person name="Lail K."/>
            <person name="Bauer D."/>
            <person name="Ohm R.A."/>
            <person name="Barry K.W."/>
            <person name="Spatafora J."/>
            <person name="Grigoriev I.V."/>
            <person name="Martin F.M."/>
            <person name="Pujade-Renaud V."/>
        </authorList>
    </citation>
    <scope>NUCLEOTIDE SEQUENCE [LARGE SCALE GENOMIC DNA]</scope>
    <source>
        <strain evidence="9 10">Philippines</strain>
    </source>
</reference>
<dbReference type="SUPFAM" id="SSF49785">
    <property type="entry name" value="Galactose-binding domain-like"/>
    <property type="match status" value="1"/>
</dbReference>
<evidence type="ECO:0000256" key="1">
    <source>
        <dbReference type="ARBA" id="ARBA00007401"/>
    </source>
</evidence>
<dbReference type="InterPro" id="IPR008979">
    <property type="entry name" value="Galactose-bd-like_sf"/>
</dbReference>
<dbReference type="SUPFAM" id="SSF49303">
    <property type="entry name" value="beta-Galactosidase/glucuronidase domain"/>
    <property type="match status" value="1"/>
</dbReference>
<evidence type="ECO:0000259" key="6">
    <source>
        <dbReference type="Pfam" id="PF16355"/>
    </source>
</evidence>
<dbReference type="InterPro" id="IPR006103">
    <property type="entry name" value="Glyco_hydro_2_cat"/>
</dbReference>
<dbReference type="Pfam" id="PF16355">
    <property type="entry name" value="DUF4982"/>
    <property type="match status" value="1"/>
</dbReference>
<dbReference type="InterPro" id="IPR006102">
    <property type="entry name" value="Ig-like_GH2"/>
</dbReference>
<feature type="domain" description="Glycoside hydrolase family 2" evidence="7">
    <location>
        <begin position="710"/>
        <end position="807"/>
    </location>
</feature>
<evidence type="ECO:0000256" key="2">
    <source>
        <dbReference type="ARBA" id="ARBA00022801"/>
    </source>
</evidence>
<evidence type="ECO:0000313" key="10">
    <source>
        <dbReference type="Proteomes" id="UP000240883"/>
    </source>
</evidence>
<keyword evidence="2" id="KW-0378">Hydrolase</keyword>
<evidence type="ECO:0000259" key="7">
    <source>
        <dbReference type="Pfam" id="PF18565"/>
    </source>
</evidence>
<accession>A0A2T2P5S2</accession>
<dbReference type="Proteomes" id="UP000240883">
    <property type="component" value="Unassembled WGS sequence"/>
</dbReference>
<evidence type="ECO:0000313" key="9">
    <source>
        <dbReference type="EMBL" id="PSN73034.1"/>
    </source>
</evidence>
<dbReference type="Gene3D" id="2.60.40.10">
    <property type="entry name" value="Immunoglobulins"/>
    <property type="match status" value="3"/>
</dbReference>
<keyword evidence="3" id="KW-0326">Glycosidase</keyword>
<comment type="similarity">
    <text evidence="1">Belongs to the glycosyl hydrolase 2 family.</text>
</comment>
<feature type="domain" description="DUF4982" evidence="6">
    <location>
        <begin position="633"/>
        <end position="690"/>
    </location>
</feature>
<dbReference type="EMBL" id="KZ678129">
    <property type="protein sequence ID" value="PSN73034.1"/>
    <property type="molecule type" value="Genomic_DNA"/>
</dbReference>
<dbReference type="PANTHER" id="PTHR42732">
    <property type="entry name" value="BETA-GALACTOSIDASE"/>
    <property type="match status" value="1"/>
</dbReference>
<sequence>MGSIKKAGGAASSFNDDWEYRPTEEPEWLPITLPHDAMLREGRREDSPSGTHMANFLGGKYIYRKIWHVPNDISGKVIDLIFDGVYKHSRVVVNGKDVGGCLSGWTRFQVRIDVHLIAGSANTIEVHVDNDCQPSARWYTGSGIHREVALLVRSHDMLLPDGIRLNTVFVDGNAHVAVDILLNNPENVEIPVKVELSRPGHETAVWKSQTSGSEIHGKLDVVRPALWSSETPNLYNCTVTVKNDVYSFNYGLRTLEWVPQKGLLVNGKTVLLRGGCIHADNGVLGAVSLKTAEVRRMKLMKESGFNAIRMSHHPASAALLEACDEVGIYVMDEYSDYWYMAKSDHDEAGNFLERWKTDIDAMVARARNHASVIMYSLGNEVTEPSTAFGHATAKDLLDYQRSIDPTRPNTVAVNLMIATVSFSKVPPGDPSTPPSIGGGGSIMPNLGSSLFNQLFNQLTGVMNYVSMLPYTNTVTETLYSYMDITGYNYGSYRWSRDERLHPSRLLLGTESTPPDVVHNWDQVKRIPNLVGDFMWTAWDYIGEVGIGGYEYNVPWYWMGLMYKPYPYLTAACGVLDITGVPGAPAFVAQAAWGLLEKPAITVRPLNISHMRYRRTAWRSTDAVPGWGWKGCEGKKAYVEVISQEQEVELFLNDRFLGRAKSGLHTNYTAKFTTQYEPGELVAIAYTDGVERSRSTVSSAGPASLKMINEKSQDLIADGQDLAFIRLELSDDKDVLEMNDDDEVVVEVTGPATLAGLGTGKPDTTERFDDSFHTMFRGQALAVVRSSTTSGMVVVKATSKRHGSASITIAQNK</sequence>
<dbReference type="InterPro" id="IPR013783">
    <property type="entry name" value="Ig-like_fold"/>
</dbReference>
<organism evidence="9 10">
    <name type="scientific">Corynespora cassiicola Philippines</name>
    <dbReference type="NCBI Taxonomy" id="1448308"/>
    <lineage>
        <taxon>Eukaryota</taxon>
        <taxon>Fungi</taxon>
        <taxon>Dikarya</taxon>
        <taxon>Ascomycota</taxon>
        <taxon>Pezizomycotina</taxon>
        <taxon>Dothideomycetes</taxon>
        <taxon>Pleosporomycetidae</taxon>
        <taxon>Pleosporales</taxon>
        <taxon>Corynesporascaceae</taxon>
        <taxon>Corynespora</taxon>
    </lineage>
</organism>
<dbReference type="Gene3D" id="3.20.20.80">
    <property type="entry name" value="Glycosidases"/>
    <property type="match status" value="1"/>
</dbReference>
<dbReference type="Gene3D" id="2.60.120.260">
    <property type="entry name" value="Galactose-binding domain-like"/>
    <property type="match status" value="1"/>
</dbReference>
<dbReference type="STRING" id="1448308.A0A2T2P5S2"/>
<feature type="domain" description="Beta-mannosidase-like galactose-binding" evidence="8">
    <location>
        <begin position="18"/>
        <end position="133"/>
    </location>
</feature>
<dbReference type="Pfam" id="PF00703">
    <property type="entry name" value="Glyco_hydro_2"/>
    <property type="match status" value="1"/>
</dbReference>
<feature type="domain" description="Glycoside hydrolase family 2 catalytic" evidence="5">
    <location>
        <begin position="260"/>
        <end position="413"/>
    </location>
</feature>
<dbReference type="InterPro" id="IPR006101">
    <property type="entry name" value="Glyco_hydro_2"/>
</dbReference>
<dbReference type="InterPro" id="IPR054593">
    <property type="entry name" value="Beta-mannosidase-like_N2"/>
</dbReference>
<evidence type="ECO:0000259" key="4">
    <source>
        <dbReference type="Pfam" id="PF00703"/>
    </source>
</evidence>
<dbReference type="GO" id="GO:0005975">
    <property type="term" value="P:carbohydrate metabolic process"/>
    <property type="evidence" value="ECO:0007669"/>
    <property type="project" value="InterPro"/>
</dbReference>
<protein>
    <submittedName>
        <fullName evidence="9">Beta-galactosidase</fullName>
    </submittedName>
</protein>
<dbReference type="InterPro" id="IPR017853">
    <property type="entry name" value="GH"/>
</dbReference>
<dbReference type="InterPro" id="IPR036156">
    <property type="entry name" value="Beta-gal/glucu_dom_sf"/>
</dbReference>
<dbReference type="OrthoDB" id="408532at2759"/>
<name>A0A2T2P5S2_CORCC</name>
<keyword evidence="10" id="KW-1185">Reference proteome</keyword>
<evidence type="ECO:0000259" key="5">
    <source>
        <dbReference type="Pfam" id="PF02836"/>
    </source>
</evidence>
<dbReference type="PRINTS" id="PR00132">
    <property type="entry name" value="GLHYDRLASE2"/>
</dbReference>
<dbReference type="InterPro" id="IPR032311">
    <property type="entry name" value="DUF4982"/>
</dbReference>
<dbReference type="AlphaFoldDB" id="A0A2T2P5S2"/>
<dbReference type="PANTHER" id="PTHR42732:SF1">
    <property type="entry name" value="BETA-MANNOSIDASE"/>
    <property type="match status" value="1"/>
</dbReference>
<dbReference type="Pfam" id="PF02836">
    <property type="entry name" value="Glyco_hydro_2_C"/>
    <property type="match status" value="1"/>
</dbReference>
<dbReference type="InterPro" id="IPR040605">
    <property type="entry name" value="Glyco_hydro2_dom5"/>
</dbReference>
<dbReference type="InterPro" id="IPR051913">
    <property type="entry name" value="GH2_Domain-Containing"/>
</dbReference>